<dbReference type="Proteomes" id="UP000319383">
    <property type="component" value="Chromosome"/>
</dbReference>
<evidence type="ECO:0000313" key="2">
    <source>
        <dbReference type="Proteomes" id="UP000319383"/>
    </source>
</evidence>
<name>A0A517ZHY1_9PLAN</name>
<keyword evidence="2" id="KW-1185">Reference proteome</keyword>
<accession>A0A517ZHY1</accession>
<organism evidence="1 2">
    <name type="scientific">Symmachiella dynata</name>
    <dbReference type="NCBI Taxonomy" id="2527995"/>
    <lineage>
        <taxon>Bacteria</taxon>
        <taxon>Pseudomonadati</taxon>
        <taxon>Planctomycetota</taxon>
        <taxon>Planctomycetia</taxon>
        <taxon>Planctomycetales</taxon>
        <taxon>Planctomycetaceae</taxon>
        <taxon>Symmachiella</taxon>
    </lineage>
</organism>
<sequence length="172" mass="18802">MQKMLKMIIGSSSFAFCIAVIHGANVGKPNQVEKPKPIVTNVLFSDVKSGKTKIVGRLGIPIGDVAVISGKWKIDSTVRAKISTGADFVVDTVNGQKLSADIIFRHVDISKFTIAKEVHEKNGLIQTLLVYESITFEGIPDAVFDRHGVPKMQADRATGYYCTLNIVRVEKN</sequence>
<reference evidence="1 2" key="1">
    <citation type="submission" date="2019-02" db="EMBL/GenBank/DDBJ databases">
        <title>Deep-cultivation of Planctomycetes and their phenomic and genomic characterization uncovers novel biology.</title>
        <authorList>
            <person name="Wiegand S."/>
            <person name="Jogler M."/>
            <person name="Boedeker C."/>
            <person name="Pinto D."/>
            <person name="Vollmers J."/>
            <person name="Rivas-Marin E."/>
            <person name="Kohn T."/>
            <person name="Peeters S.H."/>
            <person name="Heuer A."/>
            <person name="Rast P."/>
            <person name="Oberbeckmann S."/>
            <person name="Bunk B."/>
            <person name="Jeske O."/>
            <person name="Meyerdierks A."/>
            <person name="Storesund J.E."/>
            <person name="Kallscheuer N."/>
            <person name="Luecker S."/>
            <person name="Lage O.M."/>
            <person name="Pohl T."/>
            <person name="Merkel B.J."/>
            <person name="Hornburger P."/>
            <person name="Mueller R.-W."/>
            <person name="Bruemmer F."/>
            <person name="Labrenz M."/>
            <person name="Spormann A.M."/>
            <person name="Op den Camp H."/>
            <person name="Overmann J."/>
            <person name="Amann R."/>
            <person name="Jetten M.S.M."/>
            <person name="Mascher T."/>
            <person name="Medema M.H."/>
            <person name="Devos D.P."/>
            <person name="Kaster A.-K."/>
            <person name="Ovreas L."/>
            <person name="Rohde M."/>
            <person name="Galperin M.Y."/>
            <person name="Jogler C."/>
        </authorList>
    </citation>
    <scope>NUCLEOTIDE SEQUENCE [LARGE SCALE GENOMIC DNA]</scope>
    <source>
        <strain evidence="1 2">Mal52</strain>
    </source>
</reference>
<protein>
    <submittedName>
        <fullName evidence="1">Uncharacterized protein</fullName>
    </submittedName>
</protein>
<proteinExistence type="predicted"/>
<gene>
    <name evidence="1" type="ORF">Mal52_05040</name>
</gene>
<dbReference type="EMBL" id="CP036276">
    <property type="protein sequence ID" value="QDU42049.1"/>
    <property type="molecule type" value="Genomic_DNA"/>
</dbReference>
<evidence type="ECO:0000313" key="1">
    <source>
        <dbReference type="EMBL" id="QDU42049.1"/>
    </source>
</evidence>
<dbReference type="KEGG" id="sdyn:Mal52_05040"/>
<dbReference type="AlphaFoldDB" id="A0A517ZHY1"/>
<dbReference type="RefSeq" id="WP_145374063.1">
    <property type="nucleotide sequence ID" value="NZ_CP036276.1"/>
</dbReference>